<name>A0A3S3PDG6_9ACAR</name>
<sequence length="189" mass="20644">MADYRATKSGLAAEAQEKVNSKYDAALASEILNWIKTLTGDDINTSGDRDNFYETLKSGAILCRLINAIKPDSIPTNKINKGNMAFKCMENINHFLTHAKALGVPDIELFQAVDLWEAQNLTSVVFCLQALGRKAHKHGVGFGPKEAEKNVRNFSEEQRLAGNAVIGAQMGAFKGATQSGQNFGNTRHM</sequence>
<feature type="domain" description="Calponin-homology (CH)" evidence="2">
    <location>
        <begin position="25"/>
        <end position="135"/>
    </location>
</feature>
<keyword evidence="6" id="KW-1185">Reference proteome</keyword>
<dbReference type="FunFam" id="1.10.418.10:FF:000075">
    <property type="entry name" value="Transgelin"/>
    <property type="match status" value="1"/>
</dbReference>
<reference evidence="4 6" key="1">
    <citation type="journal article" date="2018" name="Gigascience">
        <title>Genomes of trombidid mites reveal novel predicted allergens and laterally-transferred genes associated with secondary metabolism.</title>
        <authorList>
            <person name="Dong X."/>
            <person name="Chaisiri K."/>
            <person name="Xia D."/>
            <person name="Armstrong S.D."/>
            <person name="Fang Y."/>
            <person name="Donnelly M.J."/>
            <person name="Kadowaki T."/>
            <person name="McGarry J.W."/>
            <person name="Darby A.C."/>
            <person name="Makepeace B.L."/>
        </authorList>
    </citation>
    <scope>NUCLEOTIDE SEQUENCE [LARGE SCALE GENOMIC DNA]</scope>
    <source>
        <strain evidence="4">UoL-WK</strain>
    </source>
</reference>
<dbReference type="SUPFAM" id="SSF47576">
    <property type="entry name" value="Calponin-homology domain, CH-domain"/>
    <property type="match status" value="1"/>
</dbReference>
<dbReference type="EMBL" id="NCKU01002192">
    <property type="protein sequence ID" value="RWS10187.1"/>
    <property type="molecule type" value="Genomic_DNA"/>
</dbReference>
<accession>A0A3S3PDG6</accession>
<evidence type="ECO:0000256" key="1">
    <source>
        <dbReference type="ARBA" id="ARBA00009631"/>
    </source>
</evidence>
<comment type="similarity">
    <text evidence="1">Belongs to the calponin family.</text>
</comment>
<evidence type="ECO:0000313" key="3">
    <source>
        <dbReference type="EMBL" id="RWS10187.1"/>
    </source>
</evidence>
<dbReference type="Gene3D" id="1.10.418.10">
    <property type="entry name" value="Calponin-like domain"/>
    <property type="match status" value="1"/>
</dbReference>
<dbReference type="GO" id="GO:0051015">
    <property type="term" value="F:actin filament binding"/>
    <property type="evidence" value="ECO:0007669"/>
    <property type="project" value="TreeGrafter"/>
</dbReference>
<dbReference type="AlphaFoldDB" id="A0A3S3PDG6"/>
<evidence type="ECO:0000259" key="2">
    <source>
        <dbReference type="PROSITE" id="PS50021"/>
    </source>
</evidence>
<evidence type="ECO:0000313" key="4">
    <source>
        <dbReference type="EMBL" id="RWS10206.1"/>
    </source>
</evidence>
<dbReference type="EMBL" id="NCKU01002186">
    <property type="protein sequence ID" value="RWS10206.1"/>
    <property type="molecule type" value="Genomic_DNA"/>
</dbReference>
<comment type="caution">
    <text evidence="4">The sequence shown here is derived from an EMBL/GenBank/DDBJ whole genome shotgun (WGS) entry which is preliminary data.</text>
</comment>
<gene>
    <name evidence="3" type="ORF">B4U79_09807</name>
    <name evidence="5" type="ORF">B4U79_14543</name>
    <name evidence="4" type="ORF">B4U79_15456</name>
</gene>
<dbReference type="InterPro" id="IPR000557">
    <property type="entry name" value="Calponin_repeat"/>
</dbReference>
<dbReference type="InterPro" id="IPR050606">
    <property type="entry name" value="Calponin-like"/>
</dbReference>
<dbReference type="InterPro" id="IPR003096">
    <property type="entry name" value="SM22_calponin"/>
</dbReference>
<proteinExistence type="inferred from homology"/>
<organism evidence="4 6">
    <name type="scientific">Dinothrombium tinctorium</name>
    <dbReference type="NCBI Taxonomy" id="1965070"/>
    <lineage>
        <taxon>Eukaryota</taxon>
        <taxon>Metazoa</taxon>
        <taxon>Ecdysozoa</taxon>
        <taxon>Arthropoda</taxon>
        <taxon>Chelicerata</taxon>
        <taxon>Arachnida</taxon>
        <taxon>Acari</taxon>
        <taxon>Acariformes</taxon>
        <taxon>Trombidiformes</taxon>
        <taxon>Prostigmata</taxon>
        <taxon>Anystina</taxon>
        <taxon>Parasitengona</taxon>
        <taxon>Trombidioidea</taxon>
        <taxon>Trombidiidae</taxon>
        <taxon>Dinothrombium</taxon>
    </lineage>
</organism>
<dbReference type="GO" id="GO:0007015">
    <property type="term" value="P:actin filament organization"/>
    <property type="evidence" value="ECO:0007669"/>
    <property type="project" value="TreeGrafter"/>
</dbReference>
<dbReference type="Pfam" id="PF00402">
    <property type="entry name" value="Calponin"/>
    <property type="match status" value="1"/>
</dbReference>
<dbReference type="EMBL" id="NCKU01002058">
    <property type="protein sequence ID" value="RWS10559.1"/>
    <property type="molecule type" value="Genomic_DNA"/>
</dbReference>
<dbReference type="Proteomes" id="UP000285301">
    <property type="component" value="Unassembled WGS sequence"/>
</dbReference>
<dbReference type="PROSITE" id="PS51122">
    <property type="entry name" value="CALPONIN_2"/>
    <property type="match status" value="1"/>
</dbReference>
<dbReference type="PANTHER" id="PTHR47385:SF14">
    <property type="entry name" value="TRANSGELIN"/>
    <property type="match status" value="1"/>
</dbReference>
<dbReference type="PROSITE" id="PS50021">
    <property type="entry name" value="CH"/>
    <property type="match status" value="1"/>
</dbReference>
<dbReference type="OrthoDB" id="21595at2759"/>
<evidence type="ECO:0000313" key="5">
    <source>
        <dbReference type="EMBL" id="RWS10559.1"/>
    </source>
</evidence>
<dbReference type="SMART" id="SM00033">
    <property type="entry name" value="CH"/>
    <property type="match status" value="1"/>
</dbReference>
<dbReference type="Pfam" id="PF00307">
    <property type="entry name" value="CH"/>
    <property type="match status" value="1"/>
</dbReference>
<dbReference type="InterPro" id="IPR001715">
    <property type="entry name" value="CH_dom"/>
</dbReference>
<dbReference type="GO" id="GO:0015629">
    <property type="term" value="C:actin cytoskeleton"/>
    <property type="evidence" value="ECO:0007669"/>
    <property type="project" value="TreeGrafter"/>
</dbReference>
<dbReference type="STRING" id="1965070.A0A3S3PDG6"/>
<reference evidence="4" key="2">
    <citation type="submission" date="2018-11" db="EMBL/GenBank/DDBJ databases">
        <title>Trombidioid mite genomics.</title>
        <authorList>
            <person name="Dong X."/>
        </authorList>
    </citation>
    <scope>NUCLEOTIDE SEQUENCE</scope>
    <source>
        <strain evidence="4">UoL-WK</strain>
    </source>
</reference>
<dbReference type="PANTHER" id="PTHR47385">
    <property type="entry name" value="CALPONIN"/>
    <property type="match status" value="1"/>
</dbReference>
<evidence type="ECO:0000313" key="6">
    <source>
        <dbReference type="Proteomes" id="UP000285301"/>
    </source>
</evidence>
<dbReference type="PRINTS" id="PR00888">
    <property type="entry name" value="SM22CALPONIN"/>
</dbReference>
<dbReference type="InterPro" id="IPR036872">
    <property type="entry name" value="CH_dom_sf"/>
</dbReference>
<protein>
    <submittedName>
        <fullName evidence="4">Calponin-like protein</fullName>
    </submittedName>
</protein>